<name>A0AAV7NKR4_PLEWA</name>
<keyword evidence="1" id="KW-1133">Transmembrane helix</keyword>
<dbReference type="AlphaFoldDB" id="A0AAV7NKR4"/>
<evidence type="ECO:0000313" key="2">
    <source>
        <dbReference type="EMBL" id="KAJ1115232.1"/>
    </source>
</evidence>
<feature type="transmembrane region" description="Helical" evidence="1">
    <location>
        <begin position="12"/>
        <end position="34"/>
    </location>
</feature>
<dbReference type="EMBL" id="JANPWB010000012">
    <property type="protein sequence ID" value="KAJ1115232.1"/>
    <property type="molecule type" value="Genomic_DNA"/>
</dbReference>
<comment type="caution">
    <text evidence="2">The sequence shown here is derived from an EMBL/GenBank/DDBJ whole genome shotgun (WGS) entry which is preliminary data.</text>
</comment>
<evidence type="ECO:0000313" key="3">
    <source>
        <dbReference type="Proteomes" id="UP001066276"/>
    </source>
</evidence>
<reference evidence="2" key="1">
    <citation type="journal article" date="2022" name="bioRxiv">
        <title>Sequencing and chromosome-scale assembly of the giantPleurodeles waltlgenome.</title>
        <authorList>
            <person name="Brown T."/>
            <person name="Elewa A."/>
            <person name="Iarovenko S."/>
            <person name="Subramanian E."/>
            <person name="Araus A.J."/>
            <person name="Petzold A."/>
            <person name="Susuki M."/>
            <person name="Suzuki K.-i.T."/>
            <person name="Hayashi T."/>
            <person name="Toyoda A."/>
            <person name="Oliveira C."/>
            <person name="Osipova E."/>
            <person name="Leigh N.D."/>
            <person name="Simon A."/>
            <person name="Yun M.H."/>
        </authorList>
    </citation>
    <scope>NUCLEOTIDE SEQUENCE</scope>
    <source>
        <strain evidence="2">20211129_DDA</strain>
        <tissue evidence="2">Liver</tissue>
    </source>
</reference>
<dbReference type="Proteomes" id="UP001066276">
    <property type="component" value="Chromosome 8"/>
</dbReference>
<sequence length="97" mass="9507">MSAVVSLSEHVAGLVAVLAAVSVAAVLAVVHGLAPVEGHSRTSPAASDCCPLGKMLESVAESADVPVAVQVALQVAVQVAVQVVVLVAGQLAVFATV</sequence>
<organism evidence="2 3">
    <name type="scientific">Pleurodeles waltl</name>
    <name type="common">Iberian ribbed newt</name>
    <dbReference type="NCBI Taxonomy" id="8319"/>
    <lineage>
        <taxon>Eukaryota</taxon>
        <taxon>Metazoa</taxon>
        <taxon>Chordata</taxon>
        <taxon>Craniata</taxon>
        <taxon>Vertebrata</taxon>
        <taxon>Euteleostomi</taxon>
        <taxon>Amphibia</taxon>
        <taxon>Batrachia</taxon>
        <taxon>Caudata</taxon>
        <taxon>Salamandroidea</taxon>
        <taxon>Salamandridae</taxon>
        <taxon>Pleurodelinae</taxon>
        <taxon>Pleurodeles</taxon>
    </lineage>
</organism>
<keyword evidence="3" id="KW-1185">Reference proteome</keyword>
<gene>
    <name evidence="2" type="ORF">NDU88_003458</name>
</gene>
<protein>
    <submittedName>
        <fullName evidence="2">Uncharacterized protein</fullName>
    </submittedName>
</protein>
<keyword evidence="1" id="KW-0812">Transmembrane</keyword>
<keyword evidence="1" id="KW-0472">Membrane</keyword>
<proteinExistence type="predicted"/>
<accession>A0AAV7NKR4</accession>
<evidence type="ECO:0000256" key="1">
    <source>
        <dbReference type="SAM" id="Phobius"/>
    </source>
</evidence>